<comment type="caution">
    <text evidence="2">The sequence shown here is derived from an EMBL/GenBank/DDBJ whole genome shotgun (WGS) entry which is preliminary data.</text>
</comment>
<dbReference type="EMBL" id="WTPW01000539">
    <property type="protein sequence ID" value="KAF0501361.1"/>
    <property type="molecule type" value="Genomic_DNA"/>
</dbReference>
<sequence length="647" mass="72280">MKIKLNEKKVTPTPPEIEALRLAAFSTKNPRKNEESTAQCDFPVANVSSSTNSPNLQPTSVKQTERKEGELSDSDSINGYNKPNKENGFQHRNEEIVANAAPQQQSYQQAYLGFPEILKYYFIGKKSLYGGFDLRHRLWNIVRSIISFQLFNKTNKKYAEKKLTRNLLSDLYRLSATPDDIIEASSNMLINSTSLSFQQNKSSPTSIPLVSNDKGVYSPTTYPIDQNTTFYSQLTSSQRDPPVESTMPAFSSIQYSTTQPSIVTTPSLTKEAYASRVSLNSSMNIVNSTQLPTSSSSKSPSGSIISNNQKPFLVPRETIELSDESDNERITGLIKQVKRDIYPDSNLETEDEKRAKSDSKKKKEEKERDIKRMNELFASKMEILKKKVGSSTSHSNIAYHYKRSPPQVLGQFRRAKSSSIFESFRDCKDKENTPPRMPNTPPRMSKYSSPSYSPLSDLSQSPLSSPLKRMAESPITQYFKRADISKTMIKTTLAVSTPKKSGDASTSSEDECDDDSVISSTPCNDSKKRRSTVSISDEVVCSKTKDTKDSSMLISPAPKLGAFKKEKVTVSASVGIRHGSKTHVTPPTKSGITGYFHKMKGKHKKVSRYITEDKLHDVSPETLRVFAAARGGDVSLFREYAMENPFI</sequence>
<keyword evidence="3" id="KW-1185">Reference proteome</keyword>
<reference evidence="2 3" key="1">
    <citation type="journal article" date="2019" name="Environ. Microbiol.">
        <title>At the nexus of three kingdoms: the genome of the mycorrhizal fungus Gigaspora margarita provides insights into plant, endobacterial and fungal interactions.</title>
        <authorList>
            <person name="Venice F."/>
            <person name="Ghignone S."/>
            <person name="Salvioli di Fossalunga A."/>
            <person name="Amselem J."/>
            <person name="Novero M."/>
            <person name="Xianan X."/>
            <person name="Sedzielewska Toro K."/>
            <person name="Morin E."/>
            <person name="Lipzen A."/>
            <person name="Grigoriev I.V."/>
            <person name="Henrissat B."/>
            <person name="Martin F.M."/>
            <person name="Bonfante P."/>
        </authorList>
    </citation>
    <scope>NUCLEOTIDE SEQUENCE [LARGE SCALE GENOMIC DNA]</scope>
    <source>
        <strain evidence="2 3">BEG34</strain>
    </source>
</reference>
<dbReference type="Proteomes" id="UP000439903">
    <property type="component" value="Unassembled WGS sequence"/>
</dbReference>
<feature type="region of interest" description="Disordered" evidence="1">
    <location>
        <begin position="289"/>
        <end position="310"/>
    </location>
</feature>
<feature type="region of interest" description="Disordered" evidence="1">
    <location>
        <begin position="493"/>
        <end position="534"/>
    </location>
</feature>
<dbReference type="OrthoDB" id="2441016at2759"/>
<feature type="compositionally biased region" description="Low complexity" evidence="1">
    <location>
        <begin position="442"/>
        <end position="467"/>
    </location>
</feature>
<organism evidence="2 3">
    <name type="scientific">Gigaspora margarita</name>
    <dbReference type="NCBI Taxonomy" id="4874"/>
    <lineage>
        <taxon>Eukaryota</taxon>
        <taxon>Fungi</taxon>
        <taxon>Fungi incertae sedis</taxon>
        <taxon>Mucoromycota</taxon>
        <taxon>Glomeromycotina</taxon>
        <taxon>Glomeromycetes</taxon>
        <taxon>Diversisporales</taxon>
        <taxon>Gigasporaceae</taxon>
        <taxon>Gigaspora</taxon>
    </lineage>
</organism>
<evidence type="ECO:0000313" key="3">
    <source>
        <dbReference type="Proteomes" id="UP000439903"/>
    </source>
</evidence>
<feature type="region of interest" description="Disordered" evidence="1">
    <location>
        <begin position="28"/>
        <end position="87"/>
    </location>
</feature>
<evidence type="ECO:0000256" key="1">
    <source>
        <dbReference type="SAM" id="MobiDB-lite"/>
    </source>
</evidence>
<evidence type="ECO:0000313" key="2">
    <source>
        <dbReference type="EMBL" id="KAF0501361.1"/>
    </source>
</evidence>
<protein>
    <submittedName>
        <fullName evidence="2">Uncharacterized protein</fullName>
    </submittedName>
</protein>
<dbReference type="AlphaFoldDB" id="A0A8H4AJ04"/>
<feature type="region of interest" description="Disordered" evidence="1">
    <location>
        <begin position="423"/>
        <end position="467"/>
    </location>
</feature>
<feature type="compositionally biased region" description="Polar residues" evidence="1">
    <location>
        <begin position="46"/>
        <end position="62"/>
    </location>
</feature>
<proteinExistence type="predicted"/>
<feature type="compositionally biased region" description="Basic and acidic residues" evidence="1">
    <location>
        <begin position="351"/>
        <end position="368"/>
    </location>
</feature>
<feature type="compositionally biased region" description="Basic and acidic residues" evidence="1">
    <location>
        <begin position="423"/>
        <end position="433"/>
    </location>
</feature>
<gene>
    <name evidence="2" type="ORF">F8M41_020042</name>
</gene>
<accession>A0A8H4AJ04</accession>
<name>A0A8H4AJ04_GIGMA</name>
<feature type="compositionally biased region" description="Low complexity" evidence="1">
    <location>
        <begin position="289"/>
        <end position="306"/>
    </location>
</feature>
<feature type="region of interest" description="Disordered" evidence="1">
    <location>
        <begin position="345"/>
        <end position="368"/>
    </location>
</feature>